<comment type="caution">
    <text evidence="2">The sequence shown here is derived from an EMBL/GenBank/DDBJ whole genome shotgun (WGS) entry which is preliminary data.</text>
</comment>
<feature type="transmembrane region" description="Helical" evidence="1">
    <location>
        <begin position="34"/>
        <end position="59"/>
    </location>
</feature>
<sequence>MPTSTTSINHVPIDIKIEVVQSAMKLRQNTDEDIYITLNAVPIIRLIEVIIVPVLLCFLRTDNLRSQFMRINKQLLDVCFNVMSETTLFEKPNPIPILELIGKLARSIQLLQPAQKIQRLLQGRRKIYIVAIVRHFSSLECQTVKTTLSKPKP</sequence>
<name>A0AAV4LNN9_BABCB</name>
<dbReference type="RefSeq" id="XP_067713136.1">
    <property type="nucleotide sequence ID" value="XM_067857035.1"/>
</dbReference>
<gene>
    <name evidence="2" type="ORF">BcabD6B2_05000</name>
</gene>
<proteinExistence type="predicted"/>
<evidence type="ECO:0000256" key="1">
    <source>
        <dbReference type="SAM" id="Phobius"/>
    </source>
</evidence>
<reference evidence="2 3" key="1">
    <citation type="submission" date="2021-06" db="EMBL/GenBank/DDBJ databases">
        <title>Genome sequence of Babesia caballi.</title>
        <authorList>
            <person name="Yamagishi J."/>
            <person name="Kidaka T."/>
            <person name="Ochi A."/>
        </authorList>
    </citation>
    <scope>NUCLEOTIDE SEQUENCE [LARGE SCALE GENOMIC DNA]</scope>
    <source>
        <strain evidence="2">USDA-D6B2</strain>
    </source>
</reference>
<organism evidence="2 3">
    <name type="scientific">Babesia caballi</name>
    <dbReference type="NCBI Taxonomy" id="5871"/>
    <lineage>
        <taxon>Eukaryota</taxon>
        <taxon>Sar</taxon>
        <taxon>Alveolata</taxon>
        <taxon>Apicomplexa</taxon>
        <taxon>Aconoidasida</taxon>
        <taxon>Piroplasmida</taxon>
        <taxon>Babesiidae</taxon>
        <taxon>Babesia</taxon>
    </lineage>
</organism>
<dbReference type="GeneID" id="94192548"/>
<dbReference type="EMBL" id="BPLF01000001">
    <property type="protein sequence ID" value="GIX61065.1"/>
    <property type="molecule type" value="Genomic_DNA"/>
</dbReference>
<accession>A0AAV4LNN9</accession>
<evidence type="ECO:0000313" key="2">
    <source>
        <dbReference type="EMBL" id="GIX61065.1"/>
    </source>
</evidence>
<keyword evidence="3" id="KW-1185">Reference proteome</keyword>
<dbReference type="AlphaFoldDB" id="A0AAV4LNN9"/>
<protein>
    <submittedName>
        <fullName evidence="2">DNA primase large subunit</fullName>
    </submittedName>
</protein>
<keyword evidence="1" id="KW-1133">Transmembrane helix</keyword>
<keyword evidence="1" id="KW-0812">Transmembrane</keyword>
<keyword evidence="1" id="KW-0472">Membrane</keyword>
<evidence type="ECO:0000313" key="3">
    <source>
        <dbReference type="Proteomes" id="UP001497744"/>
    </source>
</evidence>
<dbReference type="Proteomes" id="UP001497744">
    <property type="component" value="Unassembled WGS sequence"/>
</dbReference>